<dbReference type="NCBIfam" id="TIGR02745">
    <property type="entry name" value="ccoG_rdxA_fixG"/>
    <property type="match status" value="1"/>
</dbReference>
<feature type="transmembrane region" description="Helical" evidence="7">
    <location>
        <begin position="272"/>
        <end position="293"/>
    </location>
</feature>
<keyword evidence="4" id="KW-0249">Electron transport</keyword>
<dbReference type="Pfam" id="PF11614">
    <property type="entry name" value="FixG_C"/>
    <property type="match status" value="1"/>
</dbReference>
<evidence type="ECO:0000256" key="6">
    <source>
        <dbReference type="ARBA" id="ARBA00023014"/>
    </source>
</evidence>
<evidence type="ECO:0000259" key="8">
    <source>
        <dbReference type="PROSITE" id="PS51379"/>
    </source>
</evidence>
<dbReference type="PANTHER" id="PTHR30176">
    <property type="entry name" value="FERREDOXIN-TYPE PROTEIN NAPH"/>
    <property type="match status" value="1"/>
</dbReference>
<protein>
    <submittedName>
        <fullName evidence="9">Cytochrome c oxidase accessory protein FixG</fullName>
    </submittedName>
</protein>
<dbReference type="InterPro" id="IPR014116">
    <property type="entry name" value="Cyt_c_oxidase_cbb3_FixG"/>
</dbReference>
<evidence type="ECO:0000256" key="2">
    <source>
        <dbReference type="ARBA" id="ARBA00022485"/>
    </source>
</evidence>
<keyword evidence="3" id="KW-0479">Metal-binding</keyword>
<dbReference type="InterPro" id="IPR013783">
    <property type="entry name" value="Ig-like_fold"/>
</dbReference>
<keyword evidence="7" id="KW-0472">Membrane</keyword>
<evidence type="ECO:0000313" key="9">
    <source>
        <dbReference type="EMBL" id="VFJ55185.1"/>
    </source>
</evidence>
<dbReference type="InterPro" id="IPR017896">
    <property type="entry name" value="4Fe4S_Fe-S-bd"/>
</dbReference>
<feature type="transmembrane region" description="Helical" evidence="7">
    <location>
        <begin position="168"/>
        <end position="189"/>
    </location>
</feature>
<dbReference type="InterPro" id="IPR017900">
    <property type="entry name" value="4Fe4S_Fe_S_CS"/>
</dbReference>
<dbReference type="Gene3D" id="3.30.70.20">
    <property type="match status" value="1"/>
</dbReference>
<feature type="transmembrane region" description="Helical" evidence="7">
    <location>
        <begin position="124"/>
        <end position="141"/>
    </location>
</feature>
<accession>A0A450SN28</accession>
<gene>
    <name evidence="9" type="ORF">BECKFW1821A_GA0114235_105215</name>
</gene>
<dbReference type="PROSITE" id="PS00198">
    <property type="entry name" value="4FE4S_FER_1"/>
    <property type="match status" value="1"/>
</dbReference>
<organism evidence="9">
    <name type="scientific">Candidatus Kentrum sp. FW</name>
    <dbReference type="NCBI Taxonomy" id="2126338"/>
    <lineage>
        <taxon>Bacteria</taxon>
        <taxon>Pseudomonadati</taxon>
        <taxon>Pseudomonadota</taxon>
        <taxon>Gammaproteobacteria</taxon>
        <taxon>Candidatus Kentrum</taxon>
    </lineage>
</organism>
<keyword evidence="6" id="KW-0411">Iron-sulfur</keyword>
<keyword evidence="2" id="KW-0004">4Fe-4S</keyword>
<evidence type="ECO:0000256" key="3">
    <source>
        <dbReference type="ARBA" id="ARBA00022723"/>
    </source>
</evidence>
<feature type="transmembrane region" description="Helical" evidence="7">
    <location>
        <begin position="242"/>
        <end position="260"/>
    </location>
</feature>
<dbReference type="SUPFAM" id="SSF54862">
    <property type="entry name" value="4Fe-4S ferredoxins"/>
    <property type="match status" value="1"/>
</dbReference>
<reference evidence="9" key="1">
    <citation type="submission" date="2019-02" db="EMBL/GenBank/DDBJ databases">
        <authorList>
            <person name="Gruber-Vodicka R. H."/>
            <person name="Seah K. B. B."/>
        </authorList>
    </citation>
    <scope>NUCLEOTIDE SEQUENCE</scope>
    <source>
        <strain evidence="9">BECK_BZ15</strain>
    </source>
</reference>
<dbReference type="GO" id="GO:0051539">
    <property type="term" value="F:4 iron, 4 sulfur cluster binding"/>
    <property type="evidence" value="ECO:0007669"/>
    <property type="project" value="UniProtKB-KW"/>
</dbReference>
<dbReference type="PROSITE" id="PS51379">
    <property type="entry name" value="4FE4S_FER_2"/>
    <property type="match status" value="1"/>
</dbReference>
<sequence>MSLLLIPYRERPPWRSGDWCNLSERFQNATEGVPLLRGVPYNYYPSESQSFFGCGSVGSGVDKTKPSGKINKIRRVTVQSSSESKHSTPLSYDEFVELAHQQINTGEKTIHAKRNPGKWRNIKWISNAIWLLFFFGAYLRWDDRQAVLWDIPNRQFHLFSATILPQDFWLLSLALLLFAMLLAVVTAVAGRVWCGFFCFQTVWTDVFTWIEDKLEGGPQKRRNLEKAPWDMRKIRIKATKHVLWLLISVFTGISFVTWFTDAYQLWADLFSIEAPLIAWITILAFTAGTYVLAGFMREQTCLWLCPYARIQSAMVDKHTVIPTYDNQRGEPRGHMRKNVEQARQSSTGDCIDCHLCVAACPTGVDIRAGLQEGCLMCALCIDACDTVMDKVGRSRGLIRYASLDEMESGITVPLWTRTRVWVYGMILLIAAAGIIYGLSSLDSIELKVLRARQPMYVLQSDGSIQNEYTLKILNKVTHDVDVRISATGPRDLVLTGSKETITAHGSTVTSTTIFVRVPRENLDATSSPIVFRIDGMADSNAFVSERESIFIGPEKQ</sequence>
<keyword evidence="7" id="KW-1133">Transmembrane helix</keyword>
<evidence type="ECO:0000256" key="1">
    <source>
        <dbReference type="ARBA" id="ARBA00022448"/>
    </source>
</evidence>
<dbReference type="GO" id="GO:0046872">
    <property type="term" value="F:metal ion binding"/>
    <property type="evidence" value="ECO:0007669"/>
    <property type="project" value="UniProtKB-KW"/>
</dbReference>
<dbReference type="GO" id="GO:0005886">
    <property type="term" value="C:plasma membrane"/>
    <property type="evidence" value="ECO:0007669"/>
    <property type="project" value="TreeGrafter"/>
</dbReference>
<keyword evidence="1" id="KW-0813">Transport</keyword>
<dbReference type="EMBL" id="CAADEW010000052">
    <property type="protein sequence ID" value="VFJ55185.1"/>
    <property type="molecule type" value="Genomic_DNA"/>
</dbReference>
<evidence type="ECO:0000256" key="7">
    <source>
        <dbReference type="SAM" id="Phobius"/>
    </source>
</evidence>
<proteinExistence type="predicted"/>
<dbReference type="InterPro" id="IPR032879">
    <property type="entry name" value="FixG_C"/>
</dbReference>
<keyword evidence="5" id="KW-0408">Iron</keyword>
<evidence type="ECO:0000256" key="5">
    <source>
        <dbReference type="ARBA" id="ARBA00023004"/>
    </source>
</evidence>
<name>A0A450SN28_9GAMM</name>
<dbReference type="Pfam" id="PF12801">
    <property type="entry name" value="Fer4_5"/>
    <property type="match status" value="1"/>
</dbReference>
<evidence type="ECO:0000256" key="4">
    <source>
        <dbReference type="ARBA" id="ARBA00022982"/>
    </source>
</evidence>
<dbReference type="PANTHER" id="PTHR30176:SF3">
    <property type="entry name" value="FERREDOXIN-TYPE PROTEIN NAPH"/>
    <property type="match status" value="1"/>
</dbReference>
<dbReference type="Pfam" id="PF13746">
    <property type="entry name" value="Fer4_18"/>
    <property type="match status" value="1"/>
</dbReference>
<feature type="transmembrane region" description="Helical" evidence="7">
    <location>
        <begin position="420"/>
        <end position="438"/>
    </location>
</feature>
<dbReference type="Gene3D" id="2.60.40.10">
    <property type="entry name" value="Immunoglobulins"/>
    <property type="match status" value="1"/>
</dbReference>
<dbReference type="InterPro" id="IPR051684">
    <property type="entry name" value="Electron_Trans/Redox"/>
</dbReference>
<feature type="domain" description="4Fe-4S ferredoxin-type" evidence="8">
    <location>
        <begin position="341"/>
        <end position="369"/>
    </location>
</feature>
<keyword evidence="7" id="KW-0812">Transmembrane</keyword>
<dbReference type="AlphaFoldDB" id="A0A450SN28"/>